<feature type="region of interest" description="Disordered" evidence="1">
    <location>
        <begin position="214"/>
        <end position="236"/>
    </location>
</feature>
<name>A0A179DAW8_9SPHI</name>
<feature type="domain" description="Putative auto-transporter adhesin head GIN" evidence="3">
    <location>
        <begin position="39"/>
        <end position="219"/>
    </location>
</feature>
<protein>
    <recommendedName>
        <fullName evidence="3">Putative auto-transporter adhesin head GIN domain-containing protein</fullName>
    </recommendedName>
</protein>
<dbReference type="RefSeq" id="WP_068823458.1">
    <property type="nucleotide sequence ID" value="NZ_LWHJ01000031.1"/>
</dbReference>
<dbReference type="Pfam" id="PF10988">
    <property type="entry name" value="DUF2807"/>
    <property type="match status" value="1"/>
</dbReference>
<dbReference type="AlphaFoldDB" id="A0A179DAW8"/>
<reference evidence="4 5" key="2">
    <citation type="submission" date="2016-06" db="EMBL/GenBank/DDBJ databases">
        <title>Pedobacter psychrophilus sp. nov., isolated from Antarctic fragmentary rock.</title>
        <authorList>
            <person name="Svec P."/>
        </authorList>
    </citation>
    <scope>NUCLEOTIDE SEQUENCE [LARGE SCALE GENOMIC DNA]</scope>
    <source>
        <strain evidence="4 5">CCM 8644</strain>
    </source>
</reference>
<dbReference type="PANTHER" id="PTHR39200:SF1">
    <property type="entry name" value="AUTO-TRANSPORTER ADHESIN HEAD GIN DOMAIN-CONTAINING PROTEIN-RELATED"/>
    <property type="match status" value="1"/>
</dbReference>
<evidence type="ECO:0000256" key="1">
    <source>
        <dbReference type="SAM" id="MobiDB-lite"/>
    </source>
</evidence>
<dbReference type="PROSITE" id="PS51257">
    <property type="entry name" value="PROKAR_LIPOPROTEIN"/>
    <property type="match status" value="1"/>
</dbReference>
<comment type="caution">
    <text evidence="4">The sequence shown here is derived from an EMBL/GenBank/DDBJ whole genome shotgun (WGS) entry which is preliminary data.</text>
</comment>
<feature type="signal peptide" evidence="2">
    <location>
        <begin position="1"/>
        <end position="20"/>
    </location>
</feature>
<feature type="compositionally biased region" description="Polar residues" evidence="1">
    <location>
        <begin position="220"/>
        <end position="230"/>
    </location>
</feature>
<keyword evidence="5" id="KW-1185">Reference proteome</keyword>
<evidence type="ECO:0000313" key="5">
    <source>
        <dbReference type="Proteomes" id="UP000078459"/>
    </source>
</evidence>
<evidence type="ECO:0000313" key="4">
    <source>
        <dbReference type="EMBL" id="OAQ38064.1"/>
    </source>
</evidence>
<dbReference type="STRING" id="1826909.A5893_14760"/>
<reference evidence="4 5" key="1">
    <citation type="submission" date="2016-04" db="EMBL/GenBank/DDBJ databases">
        <authorList>
            <person name="Evans L.H."/>
            <person name="Alamgir A."/>
            <person name="Owens N."/>
            <person name="Weber N.D."/>
            <person name="Virtaneva K."/>
            <person name="Barbian K."/>
            <person name="Babar A."/>
            <person name="Rosenke K."/>
        </authorList>
    </citation>
    <scope>NUCLEOTIDE SEQUENCE [LARGE SCALE GENOMIC DNA]</scope>
    <source>
        <strain evidence="4 5">CCM 8644</strain>
    </source>
</reference>
<dbReference type="Proteomes" id="UP000078459">
    <property type="component" value="Unassembled WGS sequence"/>
</dbReference>
<sequence length="236" mass="25294">MKKLKYLLFLTIIIALSACSSDCIKGSGTSKTEDRSISDFNKIEFGGSIKLTVYQDGNTSMNITADDNILKEIKTNVDGDVLKIEMKGSYCDLQPIEIVVHTKKLEGIDASGSAEIISATAINSDNFDLELSGNSKVNLDLVTGRLKTETSGSAEINLKGQAREHILEMSGSTQLSAFDLIVGDYNIESSGSSNCKINVLNTLNVKSSGASDIQYKGNPKSVNNDKSGSSDLVHIN</sequence>
<proteinExistence type="predicted"/>
<evidence type="ECO:0000256" key="2">
    <source>
        <dbReference type="SAM" id="SignalP"/>
    </source>
</evidence>
<accession>A0A179DAW8</accession>
<dbReference type="Gene3D" id="2.160.20.120">
    <property type="match status" value="1"/>
</dbReference>
<gene>
    <name evidence="4" type="ORF">A5893_14760</name>
</gene>
<organism evidence="4 5">
    <name type="scientific">Pedobacter psychrophilus</name>
    <dbReference type="NCBI Taxonomy" id="1826909"/>
    <lineage>
        <taxon>Bacteria</taxon>
        <taxon>Pseudomonadati</taxon>
        <taxon>Bacteroidota</taxon>
        <taxon>Sphingobacteriia</taxon>
        <taxon>Sphingobacteriales</taxon>
        <taxon>Sphingobacteriaceae</taxon>
        <taxon>Pedobacter</taxon>
    </lineage>
</organism>
<feature type="chain" id="PRO_5008100292" description="Putative auto-transporter adhesin head GIN domain-containing protein" evidence="2">
    <location>
        <begin position="21"/>
        <end position="236"/>
    </location>
</feature>
<keyword evidence="2" id="KW-0732">Signal</keyword>
<dbReference type="PANTHER" id="PTHR39200">
    <property type="entry name" value="HYPOTHETICAL EXPORTED PROTEIN"/>
    <property type="match status" value="1"/>
</dbReference>
<evidence type="ECO:0000259" key="3">
    <source>
        <dbReference type="Pfam" id="PF10988"/>
    </source>
</evidence>
<dbReference type="InterPro" id="IPR021255">
    <property type="entry name" value="DUF2807"/>
</dbReference>
<dbReference type="EMBL" id="LWHJ01000031">
    <property type="protein sequence ID" value="OAQ38064.1"/>
    <property type="molecule type" value="Genomic_DNA"/>
</dbReference>